<name>A0A2P2P6G0_RHIMU</name>
<organism evidence="1">
    <name type="scientific">Rhizophora mucronata</name>
    <name type="common">Asiatic mangrove</name>
    <dbReference type="NCBI Taxonomy" id="61149"/>
    <lineage>
        <taxon>Eukaryota</taxon>
        <taxon>Viridiplantae</taxon>
        <taxon>Streptophyta</taxon>
        <taxon>Embryophyta</taxon>
        <taxon>Tracheophyta</taxon>
        <taxon>Spermatophyta</taxon>
        <taxon>Magnoliopsida</taxon>
        <taxon>eudicotyledons</taxon>
        <taxon>Gunneridae</taxon>
        <taxon>Pentapetalae</taxon>
        <taxon>rosids</taxon>
        <taxon>fabids</taxon>
        <taxon>Malpighiales</taxon>
        <taxon>Rhizophoraceae</taxon>
        <taxon>Rhizophora</taxon>
    </lineage>
</organism>
<reference evidence="1" key="1">
    <citation type="submission" date="2018-02" db="EMBL/GenBank/DDBJ databases">
        <title>Rhizophora mucronata_Transcriptome.</title>
        <authorList>
            <person name="Meera S.P."/>
            <person name="Sreeshan A."/>
            <person name="Augustine A."/>
        </authorList>
    </citation>
    <scope>NUCLEOTIDE SEQUENCE</scope>
    <source>
        <tissue evidence="1">Leaf</tissue>
    </source>
</reference>
<sequence>MSCPPRGCCCYCGCSNICHTKSRIHMPTQRTPLGRCWRICQTFQICIGPKGSCKACCSIGCGILHQSRHNKI</sequence>
<dbReference type="EMBL" id="GGEC01069769">
    <property type="protein sequence ID" value="MBX50253.1"/>
    <property type="molecule type" value="Transcribed_RNA"/>
</dbReference>
<evidence type="ECO:0000313" key="1">
    <source>
        <dbReference type="EMBL" id="MBX50253.1"/>
    </source>
</evidence>
<proteinExistence type="predicted"/>
<dbReference type="AlphaFoldDB" id="A0A2P2P6G0"/>
<protein>
    <submittedName>
        <fullName evidence="1">Uncharacterized protein</fullName>
    </submittedName>
</protein>
<accession>A0A2P2P6G0</accession>